<evidence type="ECO:0008006" key="3">
    <source>
        <dbReference type="Google" id="ProtNLM"/>
    </source>
</evidence>
<dbReference type="KEGG" id="psty:BFS30_13230"/>
<organism evidence="1 2">
    <name type="scientific">Pedobacter steynii</name>
    <dbReference type="NCBI Taxonomy" id="430522"/>
    <lineage>
        <taxon>Bacteria</taxon>
        <taxon>Pseudomonadati</taxon>
        <taxon>Bacteroidota</taxon>
        <taxon>Sphingobacteriia</taxon>
        <taxon>Sphingobacteriales</taxon>
        <taxon>Sphingobacteriaceae</taxon>
        <taxon>Pedobacter</taxon>
    </lineage>
</organism>
<dbReference type="Proteomes" id="UP000094313">
    <property type="component" value="Chromosome"/>
</dbReference>
<evidence type="ECO:0000313" key="2">
    <source>
        <dbReference type="Proteomes" id="UP000094313"/>
    </source>
</evidence>
<dbReference type="OrthoDB" id="5187906at2"/>
<reference evidence="1 2" key="1">
    <citation type="submission" date="2016-08" db="EMBL/GenBank/DDBJ databases">
        <authorList>
            <person name="Seilhamer J.J."/>
        </authorList>
    </citation>
    <scope>NUCLEOTIDE SEQUENCE [LARGE SCALE GENOMIC DNA]</scope>
    <source>
        <strain evidence="1 2">DX4</strain>
    </source>
</reference>
<keyword evidence="2" id="KW-1185">Reference proteome</keyword>
<gene>
    <name evidence="1" type="ORF">BFS30_13230</name>
</gene>
<proteinExistence type="predicted"/>
<dbReference type="RefSeq" id="WP_069379730.1">
    <property type="nucleotide sequence ID" value="NZ_CP017141.1"/>
</dbReference>
<accession>A0A1D7QH99</accession>
<sequence>MERFCLDCLQPLKGRSDQKFCSQHCRNNHNNGNKGLAQNALKTINKILRKNREILKRLNPDGKTRISKQQFLATGIMLNYFTHVYKNKKGNIYYFCYEYGYLSLDNNEYLLVTEYKG</sequence>
<dbReference type="EMBL" id="CP017141">
    <property type="protein sequence ID" value="AOM78056.1"/>
    <property type="molecule type" value="Genomic_DNA"/>
</dbReference>
<name>A0A1D7QH99_9SPHI</name>
<evidence type="ECO:0000313" key="1">
    <source>
        <dbReference type="EMBL" id="AOM78056.1"/>
    </source>
</evidence>
<dbReference type="AlphaFoldDB" id="A0A1D7QH99"/>
<protein>
    <recommendedName>
        <fullName evidence="3">DUF2116 family Zn-ribbon domain-containing protein</fullName>
    </recommendedName>
</protein>